<feature type="domain" description="GATA-type" evidence="13">
    <location>
        <begin position="129"/>
        <end position="165"/>
    </location>
</feature>
<dbReference type="PANTHER" id="PTHR45658:SF105">
    <property type="entry name" value="GATA TRANSCRIPTION FACTOR 7"/>
    <property type="match status" value="1"/>
</dbReference>
<dbReference type="PROSITE" id="PS00344">
    <property type="entry name" value="GATA_ZN_FINGER_1"/>
    <property type="match status" value="1"/>
</dbReference>
<evidence type="ECO:0000256" key="7">
    <source>
        <dbReference type="ARBA" id="ARBA00023125"/>
    </source>
</evidence>
<dbReference type="CDD" id="cd00202">
    <property type="entry name" value="ZnF_GATA"/>
    <property type="match status" value="1"/>
</dbReference>
<dbReference type="EMBL" id="CM010628">
    <property type="protein sequence ID" value="RID77284.1"/>
    <property type="molecule type" value="Genomic_DNA"/>
</dbReference>
<dbReference type="Gene3D" id="3.30.50.10">
    <property type="entry name" value="Erythroid Transcription Factor GATA-1, subunit A"/>
    <property type="match status" value="1"/>
</dbReference>
<dbReference type="AlphaFoldDB" id="A0A398AKN4"/>
<organism evidence="14 15">
    <name type="scientific">Brassica campestris</name>
    <name type="common">Field mustard</name>
    <dbReference type="NCBI Taxonomy" id="3711"/>
    <lineage>
        <taxon>Eukaryota</taxon>
        <taxon>Viridiplantae</taxon>
        <taxon>Streptophyta</taxon>
        <taxon>Embryophyta</taxon>
        <taxon>Tracheophyta</taxon>
        <taxon>Spermatophyta</taxon>
        <taxon>Magnoliopsida</taxon>
        <taxon>eudicotyledons</taxon>
        <taxon>Gunneridae</taxon>
        <taxon>Pentapetalae</taxon>
        <taxon>rosids</taxon>
        <taxon>malvids</taxon>
        <taxon>Brassicales</taxon>
        <taxon>Brassicaceae</taxon>
        <taxon>Brassiceae</taxon>
        <taxon>Brassica</taxon>
    </lineage>
</organism>
<proteinExistence type="inferred from homology"/>
<evidence type="ECO:0000256" key="11">
    <source>
        <dbReference type="PROSITE-ProRule" id="PRU00094"/>
    </source>
</evidence>
<keyword evidence="10" id="KW-0539">Nucleus</keyword>
<dbReference type="PANTHER" id="PTHR45658">
    <property type="entry name" value="GATA TRANSCRIPTION FACTOR"/>
    <property type="match status" value="1"/>
</dbReference>
<dbReference type="FunFam" id="3.30.50.10:FF:000018">
    <property type="entry name" value="GATA transcription factor"/>
    <property type="match status" value="1"/>
</dbReference>
<dbReference type="GO" id="GO:0005634">
    <property type="term" value="C:nucleus"/>
    <property type="evidence" value="ECO:0007669"/>
    <property type="project" value="UniProtKB-SubCell"/>
</dbReference>
<feature type="region of interest" description="Disordered" evidence="12">
    <location>
        <begin position="86"/>
        <end position="127"/>
    </location>
</feature>
<protein>
    <recommendedName>
        <fullName evidence="13">GATA-type domain-containing protein</fullName>
    </recommendedName>
</protein>
<keyword evidence="3" id="KW-0479">Metal-binding</keyword>
<evidence type="ECO:0000256" key="4">
    <source>
        <dbReference type="ARBA" id="ARBA00022771"/>
    </source>
</evidence>
<dbReference type="SMART" id="SM00401">
    <property type="entry name" value="ZnF_GATA"/>
    <property type="match status" value="1"/>
</dbReference>
<comment type="similarity">
    <text evidence="2">Belongs to the type IV zinc-finger family. Class A subfamily.</text>
</comment>
<evidence type="ECO:0000313" key="15">
    <source>
        <dbReference type="Proteomes" id="UP000264353"/>
    </source>
</evidence>
<keyword evidence="7" id="KW-0238">DNA-binding</keyword>
<keyword evidence="4 11" id="KW-0863">Zinc-finger</keyword>
<keyword evidence="8" id="KW-0010">Activator</keyword>
<evidence type="ECO:0000256" key="9">
    <source>
        <dbReference type="ARBA" id="ARBA00023163"/>
    </source>
</evidence>
<evidence type="ECO:0000256" key="6">
    <source>
        <dbReference type="ARBA" id="ARBA00023015"/>
    </source>
</evidence>
<dbReference type="SUPFAM" id="SSF57716">
    <property type="entry name" value="Glucocorticoid receptor-like (DNA-binding domain)"/>
    <property type="match status" value="1"/>
</dbReference>
<name>A0A398AKN4_BRACM</name>
<dbReference type="GO" id="GO:0045893">
    <property type="term" value="P:positive regulation of DNA-templated transcription"/>
    <property type="evidence" value="ECO:0007669"/>
    <property type="project" value="InterPro"/>
</dbReference>
<evidence type="ECO:0000256" key="2">
    <source>
        <dbReference type="ARBA" id="ARBA00005694"/>
    </source>
</evidence>
<gene>
    <name evidence="14" type="ORF">BRARA_A00210</name>
</gene>
<keyword evidence="5" id="KW-0862">Zinc</keyword>
<dbReference type="InterPro" id="IPR000679">
    <property type="entry name" value="Znf_GATA"/>
</dbReference>
<dbReference type="InterPro" id="IPR013088">
    <property type="entry name" value="Znf_NHR/GATA"/>
</dbReference>
<evidence type="ECO:0000256" key="8">
    <source>
        <dbReference type="ARBA" id="ARBA00023159"/>
    </source>
</evidence>
<feature type="compositionally biased region" description="Basic and acidic residues" evidence="12">
    <location>
        <begin position="25"/>
        <end position="42"/>
    </location>
</feature>
<evidence type="ECO:0000313" key="14">
    <source>
        <dbReference type="EMBL" id="RID77284.1"/>
    </source>
</evidence>
<dbReference type="GO" id="GO:0043565">
    <property type="term" value="F:sequence-specific DNA binding"/>
    <property type="evidence" value="ECO:0007669"/>
    <property type="project" value="InterPro"/>
</dbReference>
<keyword evidence="6" id="KW-0805">Transcription regulation</keyword>
<evidence type="ECO:0000256" key="12">
    <source>
        <dbReference type="SAM" id="MobiDB-lite"/>
    </source>
</evidence>
<keyword evidence="9" id="KW-0804">Transcription</keyword>
<evidence type="ECO:0000259" key="13">
    <source>
        <dbReference type="PROSITE" id="PS50114"/>
    </source>
</evidence>
<reference evidence="14 15" key="1">
    <citation type="submission" date="2018-06" db="EMBL/GenBank/DDBJ databases">
        <title>WGS assembly of Brassica rapa FPsc.</title>
        <authorList>
            <person name="Bowman J."/>
            <person name="Kohchi T."/>
            <person name="Yamato K."/>
            <person name="Jenkins J."/>
            <person name="Shu S."/>
            <person name="Ishizaki K."/>
            <person name="Yamaoka S."/>
            <person name="Nishihama R."/>
            <person name="Nakamura Y."/>
            <person name="Berger F."/>
            <person name="Adam C."/>
            <person name="Aki S."/>
            <person name="Althoff F."/>
            <person name="Araki T."/>
            <person name="Arteaga-Vazquez M."/>
            <person name="Balasubrmanian S."/>
            <person name="Bauer D."/>
            <person name="Boehm C."/>
            <person name="Briginshaw L."/>
            <person name="Caballero-Perez J."/>
            <person name="Catarino B."/>
            <person name="Chen F."/>
            <person name="Chiyoda S."/>
            <person name="Chovatia M."/>
            <person name="Davies K."/>
            <person name="Delmans M."/>
            <person name="Demura T."/>
            <person name="Dierschke T."/>
            <person name="Dolan L."/>
            <person name="Dorantes-Acosta A."/>
            <person name="Eklund D."/>
            <person name="Florent S."/>
            <person name="Flores-Sandoval E."/>
            <person name="Fujiyama A."/>
            <person name="Fukuzawa H."/>
            <person name="Galik B."/>
            <person name="Grimanelli D."/>
            <person name="Grimwood J."/>
            <person name="Grossniklaus U."/>
            <person name="Hamada T."/>
            <person name="Haseloff J."/>
            <person name="Hetherington A."/>
            <person name="Higo A."/>
            <person name="Hirakawa Y."/>
            <person name="Hundley H."/>
            <person name="Ikeda Y."/>
            <person name="Inoue K."/>
            <person name="Inoue S."/>
            <person name="Ishida S."/>
            <person name="Jia Q."/>
            <person name="Kakita M."/>
            <person name="Kanazawa T."/>
            <person name="Kawai Y."/>
            <person name="Kawashima T."/>
            <person name="Kennedy M."/>
            <person name="Kinose K."/>
            <person name="Kinoshita T."/>
            <person name="Kohara Y."/>
            <person name="Koide E."/>
            <person name="Komatsu K."/>
            <person name="Kopischke S."/>
            <person name="Kubo M."/>
            <person name="Kyozuka J."/>
            <person name="Lagercrantz U."/>
            <person name="Lin S."/>
            <person name="Lindquist E."/>
            <person name="Lipzen A."/>
            <person name="Lu C."/>
            <person name="Luna E."/>
            <person name="Martienssen R."/>
            <person name="Minamino N."/>
            <person name="Mizutani M."/>
            <person name="Mizutani M."/>
            <person name="Mochizuki N."/>
            <person name="Monte I."/>
            <person name="Mosher R."/>
            <person name="Nagasaki H."/>
            <person name="Nakagami H."/>
            <person name="Naramoto S."/>
            <person name="Nishitani K."/>
            <person name="Ohtani M."/>
            <person name="Okamoto T."/>
            <person name="Okumura M."/>
            <person name="Phillips J."/>
            <person name="Pollak B."/>
            <person name="Reinders A."/>
            <person name="Roevekamp M."/>
            <person name="Sano R."/>
            <person name="Sawa S."/>
            <person name="Schmid M."/>
            <person name="Shirakawa M."/>
            <person name="Solano R."/>
            <person name="Spunde A."/>
            <person name="Suetsugu N."/>
            <person name="Sugano S."/>
            <person name="Sugiyama A."/>
            <person name="Sun R."/>
            <person name="Suzuki Y."/>
            <person name="Takenaka M."/>
            <person name="Takezawa D."/>
            <person name="Tomogane H."/>
            <person name="Tsuzuki M."/>
            <person name="Ueda T."/>
            <person name="Umeda M."/>
            <person name="Ward J."/>
            <person name="Watanabe Y."/>
            <person name="Yazaki K."/>
            <person name="Yokoyama R."/>
            <person name="Yoshitake Y."/>
            <person name="Yotsui I."/>
            <person name="Zachgo S."/>
            <person name="Schmutz J."/>
        </authorList>
    </citation>
    <scope>NUCLEOTIDE SEQUENCE [LARGE SCALE GENOMIC DNA]</scope>
    <source>
        <strain evidence="15">cv. B-3</strain>
    </source>
</reference>
<evidence type="ECO:0000256" key="10">
    <source>
        <dbReference type="ARBA" id="ARBA00023242"/>
    </source>
</evidence>
<dbReference type="PROSITE" id="PS50114">
    <property type="entry name" value="GATA_ZN_FINGER_2"/>
    <property type="match status" value="1"/>
</dbReference>
<accession>A0A398AKN4</accession>
<dbReference type="InterPro" id="IPR051140">
    <property type="entry name" value="GATA_TF"/>
</dbReference>
<feature type="region of interest" description="Disordered" evidence="12">
    <location>
        <begin position="25"/>
        <end position="49"/>
    </location>
</feature>
<dbReference type="InterPro" id="IPR016679">
    <property type="entry name" value="TF_GATA_pln"/>
</dbReference>
<evidence type="ECO:0000256" key="3">
    <source>
        <dbReference type="ARBA" id="ARBA00022723"/>
    </source>
</evidence>
<dbReference type="GO" id="GO:0008270">
    <property type="term" value="F:zinc ion binding"/>
    <property type="evidence" value="ECO:0007669"/>
    <property type="project" value="UniProtKB-KW"/>
</dbReference>
<evidence type="ECO:0000256" key="5">
    <source>
        <dbReference type="ARBA" id="ARBA00022833"/>
    </source>
</evidence>
<sequence length="207" mass="23023">MEYVEAFLSDFSVDDLLDLSSTDAFVREKSSSSPREEEREKANSSSDQITLLSPLEDILSLPGSDSKLNVPVNPVATVEVQRQCVPVKPRSKRRRTNGHLWSLESPYSFGKKKRGRPKAETSSGDGIQQQTRRCCSHCGVQKTPQWRMGPLGAKTLCNACGVRFKSGRLLPEYRPACSPTFSTEIHSNSHRKVLELRLTKTADQGQG</sequence>
<dbReference type="PIRSF" id="PIRSF016992">
    <property type="entry name" value="TF_GATA_plant"/>
    <property type="match status" value="1"/>
</dbReference>
<comment type="subcellular location">
    <subcellularLocation>
        <location evidence="1">Nucleus</location>
    </subcellularLocation>
</comment>
<dbReference type="Pfam" id="PF00320">
    <property type="entry name" value="GATA"/>
    <property type="match status" value="1"/>
</dbReference>
<dbReference type="Proteomes" id="UP000264353">
    <property type="component" value="Chromosome A1"/>
</dbReference>
<evidence type="ECO:0000256" key="1">
    <source>
        <dbReference type="ARBA" id="ARBA00004123"/>
    </source>
</evidence>